<comment type="caution">
    <text evidence="4">The sequence shown here is derived from an EMBL/GenBank/DDBJ whole genome shotgun (WGS) entry which is preliminary data.</text>
</comment>
<dbReference type="Pfam" id="PF08236">
    <property type="entry name" value="SRI"/>
    <property type="match status" value="1"/>
</dbReference>
<reference evidence="4 5" key="1">
    <citation type="journal article" date="2005" name="Nature">
        <title>The genome of the social amoeba Dictyostelium discoideum.</title>
        <authorList>
            <consortium name="The Dictyostelium discoideum Sequencing Consortium"/>
            <person name="Eichinger L."/>
            <person name="Pachebat J.A."/>
            <person name="Glockner G."/>
            <person name="Rajandream M.A."/>
            <person name="Sucgang R."/>
            <person name="Berriman M."/>
            <person name="Song J."/>
            <person name="Olsen R."/>
            <person name="Szafranski K."/>
            <person name="Xu Q."/>
            <person name="Tunggal B."/>
            <person name="Kummerfeld S."/>
            <person name="Madera M."/>
            <person name="Konfortov B.A."/>
            <person name="Rivero F."/>
            <person name="Bankier A.T."/>
            <person name="Lehmann R."/>
            <person name="Hamlin N."/>
            <person name="Davies R."/>
            <person name="Gaudet P."/>
            <person name="Fey P."/>
            <person name="Pilcher K."/>
            <person name="Chen G."/>
            <person name="Saunders D."/>
            <person name="Sodergren E."/>
            <person name="Davis P."/>
            <person name="Kerhornou A."/>
            <person name="Nie X."/>
            <person name="Hall N."/>
            <person name="Anjard C."/>
            <person name="Hemphill L."/>
            <person name="Bason N."/>
            <person name="Farbrother P."/>
            <person name="Desany B."/>
            <person name="Just E."/>
            <person name="Morio T."/>
            <person name="Rost R."/>
            <person name="Churcher C."/>
            <person name="Cooper J."/>
            <person name="Haydock S."/>
            <person name="van Driessche N."/>
            <person name="Cronin A."/>
            <person name="Goodhead I."/>
            <person name="Muzny D."/>
            <person name="Mourier T."/>
            <person name="Pain A."/>
            <person name="Lu M."/>
            <person name="Harper D."/>
            <person name="Lindsay R."/>
            <person name="Hauser H."/>
            <person name="James K."/>
            <person name="Quiles M."/>
            <person name="Madan Babu M."/>
            <person name="Saito T."/>
            <person name="Buchrieser C."/>
            <person name="Wardroper A."/>
            <person name="Felder M."/>
            <person name="Thangavelu M."/>
            <person name="Johnson D."/>
            <person name="Knights A."/>
            <person name="Loulseged H."/>
            <person name="Mungall K."/>
            <person name="Oliver K."/>
            <person name="Price C."/>
            <person name="Quail M.A."/>
            <person name="Urushihara H."/>
            <person name="Hernandez J."/>
            <person name="Rabbinowitsch E."/>
            <person name="Steffen D."/>
            <person name="Sanders M."/>
            <person name="Ma J."/>
            <person name="Kohara Y."/>
            <person name="Sharp S."/>
            <person name="Simmonds M."/>
            <person name="Spiegler S."/>
            <person name="Tivey A."/>
            <person name="Sugano S."/>
            <person name="White B."/>
            <person name="Walker D."/>
            <person name="Woodward J."/>
            <person name="Winckler T."/>
            <person name="Tanaka Y."/>
            <person name="Shaulsky G."/>
            <person name="Schleicher M."/>
            <person name="Weinstock G."/>
            <person name="Rosenthal A."/>
            <person name="Cox E.C."/>
            <person name="Chisholm R.L."/>
            <person name="Gibbs R."/>
            <person name="Loomis W.F."/>
            <person name="Platzer M."/>
            <person name="Kay R.R."/>
            <person name="Williams J."/>
            <person name="Dear P.H."/>
            <person name="Noegel A.A."/>
            <person name="Barrell B."/>
            <person name="Kuspa A."/>
        </authorList>
    </citation>
    <scope>NUCLEOTIDE SEQUENCE [LARGE SCALE GENOMIC DNA]</scope>
    <source>
        <strain evidence="4 5">AX4</strain>
    </source>
</reference>
<dbReference type="GeneID" id="8625972"/>
<evidence type="ECO:0000313" key="5">
    <source>
        <dbReference type="Proteomes" id="UP000002195"/>
    </source>
</evidence>
<dbReference type="VEuPathDB" id="AmoebaDB:DDB_G0287139"/>
<keyword evidence="5" id="KW-1185">Reference proteome</keyword>
<dbReference type="KEGG" id="ddi:DDB_G0287139"/>
<evidence type="ECO:0000259" key="3">
    <source>
        <dbReference type="Pfam" id="PF08236"/>
    </source>
</evidence>
<dbReference type="GO" id="GO:0005694">
    <property type="term" value="C:chromosome"/>
    <property type="evidence" value="ECO:0007669"/>
    <property type="project" value="InterPro"/>
</dbReference>
<organism evidence="4 5">
    <name type="scientific">Dictyostelium discoideum</name>
    <name type="common">Social amoeba</name>
    <dbReference type="NCBI Taxonomy" id="44689"/>
    <lineage>
        <taxon>Eukaryota</taxon>
        <taxon>Amoebozoa</taxon>
        <taxon>Evosea</taxon>
        <taxon>Eumycetozoa</taxon>
        <taxon>Dictyostelia</taxon>
        <taxon>Dictyosteliales</taxon>
        <taxon>Dictyosteliaceae</taxon>
        <taxon>Dictyostelium</taxon>
    </lineage>
</organism>
<accession>Q54KT0</accession>
<protein>
    <recommendedName>
        <fullName evidence="3">Set2 Rpb1 interacting domain-containing protein</fullName>
    </recommendedName>
</protein>
<evidence type="ECO:0000256" key="2">
    <source>
        <dbReference type="ARBA" id="ARBA00023242"/>
    </source>
</evidence>
<dbReference type="InParanoid" id="Q54KT0"/>
<dbReference type="Proteomes" id="UP000002195">
    <property type="component" value="Unassembled WGS sequence"/>
</dbReference>
<dbReference type="dictyBase" id="DDB_G0287139"/>
<feature type="domain" description="Set2 Rpb1 interacting" evidence="3">
    <location>
        <begin position="197"/>
        <end position="259"/>
    </location>
</feature>
<keyword evidence="2" id="KW-0539">Nucleus</keyword>
<name>Q54KT0_DICDI</name>
<dbReference type="GO" id="GO:0006355">
    <property type="term" value="P:regulation of DNA-templated transcription"/>
    <property type="evidence" value="ECO:0007669"/>
    <property type="project" value="InterPro"/>
</dbReference>
<sequence length="271" mass="31261">MQLQFEYCEKVSRRLSIKWHENPTTGCLKVRAMMAVSNIYYAEIMNACIGSLMANSLESDLIKETNAITNLNMSSGPINTLAVKSNLFRKYHSKSYKTQTVKYGDLFWSKNDDETIKGFEKVLETESLLIGPHLIMHNRAVIPLQNKTNPSYKKTNSRNIGEDLPKSFTFEIDKNLKIGAMAYMYKHLIDSLGNDVEIIKKYLQPYYKTKIETKEEFKSYVGKLIMMVIQKEHGNCIIGEDTDLKIKGLVNEYLLKKAKMQNHVYKQFVVN</sequence>
<evidence type="ECO:0000313" key="4">
    <source>
        <dbReference type="EMBL" id="EAL63844.1"/>
    </source>
</evidence>
<dbReference type="PaxDb" id="44689-DDB0187296"/>
<dbReference type="EMBL" id="AAFI02000098">
    <property type="protein sequence ID" value="EAL63844.1"/>
    <property type="molecule type" value="Genomic_DNA"/>
</dbReference>
<dbReference type="RefSeq" id="XP_637350.1">
    <property type="nucleotide sequence ID" value="XM_632258.1"/>
</dbReference>
<comment type="subcellular location">
    <subcellularLocation>
        <location evidence="1">Nucleus</location>
    </subcellularLocation>
</comment>
<evidence type="ECO:0000256" key="1">
    <source>
        <dbReference type="ARBA" id="ARBA00004123"/>
    </source>
</evidence>
<dbReference type="InterPro" id="IPR013257">
    <property type="entry name" value="SRI"/>
</dbReference>
<proteinExistence type="predicted"/>
<dbReference type="AlphaFoldDB" id="Q54KT0"/>
<dbReference type="HOGENOM" id="CLU_1028299_0_0_1"/>
<gene>
    <name evidence="4" type="ORF">DDB_G0287139</name>
</gene>